<evidence type="ECO:0000313" key="3">
    <source>
        <dbReference type="EMBL" id="NYI95371.1"/>
    </source>
</evidence>
<protein>
    <submittedName>
        <fullName evidence="3">Putative NUDIX family NTP pyrophosphohydrolase</fullName>
    </submittedName>
</protein>
<dbReference type="RefSeq" id="WP_179766899.1">
    <property type="nucleotide sequence ID" value="NZ_JACCFO010000001.1"/>
</dbReference>
<dbReference type="InterPro" id="IPR015797">
    <property type="entry name" value="NUDIX_hydrolase-like_dom_sf"/>
</dbReference>
<dbReference type="EMBL" id="JACCFO010000001">
    <property type="protein sequence ID" value="NYI95371.1"/>
    <property type="molecule type" value="Genomic_DNA"/>
</dbReference>
<dbReference type="InterPro" id="IPR020084">
    <property type="entry name" value="NUDIX_hydrolase_CS"/>
</dbReference>
<dbReference type="InterPro" id="IPR000086">
    <property type="entry name" value="NUDIX_hydrolase_dom"/>
</dbReference>
<dbReference type="CDD" id="cd04662">
    <property type="entry name" value="NUDIX_Hydrolase"/>
    <property type="match status" value="1"/>
</dbReference>
<gene>
    <name evidence="3" type="ORF">HNR12_001648</name>
</gene>
<sequence>MTRLSAGLLLHRGGGEDGLEVLLAHMGGPFWAKKDERAWSVPKGEYAEGEAPLTAAYREFAEEMGRPAPEGEVVDLGHVRQSGKVVTCFALAADFDAADISSNTFTLEWPPRSGRTAEFPEVDRAEWFGLEAARVKLVKGQVPFLDRLVEAVRG</sequence>
<keyword evidence="1 3" id="KW-0378">Hydrolase</keyword>
<dbReference type="AlphaFoldDB" id="A0A853BLD3"/>
<accession>A0A853BLD3</accession>
<dbReference type="GO" id="GO:0006754">
    <property type="term" value="P:ATP biosynthetic process"/>
    <property type="evidence" value="ECO:0007669"/>
    <property type="project" value="TreeGrafter"/>
</dbReference>
<dbReference type="InterPro" id="IPR051325">
    <property type="entry name" value="Nudix_hydrolase_domain"/>
</dbReference>
<proteinExistence type="predicted"/>
<name>A0A853BLD3_9ACTN</name>
<dbReference type="PANTHER" id="PTHR21340">
    <property type="entry name" value="DIADENOSINE 5,5-P1,P4-TETRAPHOSPHATE PYROPHOSPHOHYDROLASE MUTT"/>
    <property type="match status" value="1"/>
</dbReference>
<feature type="domain" description="Nudix hydrolase" evidence="2">
    <location>
        <begin position="1"/>
        <end position="150"/>
    </location>
</feature>
<dbReference type="GO" id="GO:0004081">
    <property type="term" value="F:bis(5'-nucleosyl)-tetraphosphatase (asymmetrical) activity"/>
    <property type="evidence" value="ECO:0007669"/>
    <property type="project" value="TreeGrafter"/>
</dbReference>
<keyword evidence="4" id="KW-1185">Reference proteome</keyword>
<comment type="caution">
    <text evidence="3">The sequence shown here is derived from an EMBL/GenBank/DDBJ whole genome shotgun (WGS) entry which is preliminary data.</text>
</comment>
<dbReference type="Gene3D" id="3.90.79.10">
    <property type="entry name" value="Nucleoside Triphosphate Pyrophosphohydrolase"/>
    <property type="match status" value="1"/>
</dbReference>
<dbReference type="Proteomes" id="UP000575985">
    <property type="component" value="Unassembled WGS sequence"/>
</dbReference>
<dbReference type="PANTHER" id="PTHR21340:SF7">
    <property type="entry name" value="NUDIX HYDROLASE DOMAIN-CONTAINING PROTEIN"/>
    <property type="match status" value="1"/>
</dbReference>
<organism evidence="3 4">
    <name type="scientific">Streptomonospora nanhaiensis</name>
    <dbReference type="NCBI Taxonomy" id="1323731"/>
    <lineage>
        <taxon>Bacteria</taxon>
        <taxon>Bacillati</taxon>
        <taxon>Actinomycetota</taxon>
        <taxon>Actinomycetes</taxon>
        <taxon>Streptosporangiales</taxon>
        <taxon>Nocardiopsidaceae</taxon>
        <taxon>Streptomonospora</taxon>
    </lineage>
</organism>
<dbReference type="Pfam" id="PF00293">
    <property type="entry name" value="NUDIX"/>
    <property type="match status" value="1"/>
</dbReference>
<evidence type="ECO:0000256" key="1">
    <source>
        <dbReference type="ARBA" id="ARBA00022801"/>
    </source>
</evidence>
<dbReference type="PROSITE" id="PS00893">
    <property type="entry name" value="NUDIX_BOX"/>
    <property type="match status" value="1"/>
</dbReference>
<dbReference type="GO" id="GO:0006167">
    <property type="term" value="P:AMP biosynthetic process"/>
    <property type="evidence" value="ECO:0007669"/>
    <property type="project" value="TreeGrafter"/>
</dbReference>
<reference evidence="3 4" key="1">
    <citation type="submission" date="2020-07" db="EMBL/GenBank/DDBJ databases">
        <title>Sequencing the genomes of 1000 actinobacteria strains.</title>
        <authorList>
            <person name="Klenk H.-P."/>
        </authorList>
    </citation>
    <scope>NUCLEOTIDE SEQUENCE [LARGE SCALE GENOMIC DNA]</scope>
    <source>
        <strain evidence="3 4">DSM 45927</strain>
    </source>
</reference>
<evidence type="ECO:0000313" key="4">
    <source>
        <dbReference type="Proteomes" id="UP000575985"/>
    </source>
</evidence>
<dbReference type="PROSITE" id="PS51462">
    <property type="entry name" value="NUDIX"/>
    <property type="match status" value="1"/>
</dbReference>
<dbReference type="SUPFAM" id="SSF55811">
    <property type="entry name" value="Nudix"/>
    <property type="match status" value="1"/>
</dbReference>
<evidence type="ECO:0000259" key="2">
    <source>
        <dbReference type="PROSITE" id="PS51462"/>
    </source>
</evidence>